<proteinExistence type="predicted"/>
<dbReference type="OrthoDB" id="680421at2"/>
<keyword evidence="3" id="KW-1185">Reference proteome</keyword>
<dbReference type="Pfam" id="PF00027">
    <property type="entry name" value="cNMP_binding"/>
    <property type="match status" value="1"/>
</dbReference>
<keyword evidence="2" id="KW-0808">Transferase</keyword>
<dbReference type="InterPro" id="IPR014710">
    <property type="entry name" value="RmlC-like_jellyroll"/>
</dbReference>
<evidence type="ECO:0000313" key="3">
    <source>
        <dbReference type="Proteomes" id="UP000198756"/>
    </source>
</evidence>
<dbReference type="Gene3D" id="2.60.120.10">
    <property type="entry name" value="Jelly Rolls"/>
    <property type="match status" value="1"/>
</dbReference>
<dbReference type="SUPFAM" id="SSF51206">
    <property type="entry name" value="cAMP-binding domain-like"/>
    <property type="match status" value="1"/>
</dbReference>
<dbReference type="RefSeq" id="WP_092731043.1">
    <property type="nucleotide sequence ID" value="NZ_FMXE01000020.1"/>
</dbReference>
<dbReference type="GO" id="GO:0016301">
    <property type="term" value="F:kinase activity"/>
    <property type="evidence" value="ECO:0007669"/>
    <property type="project" value="UniProtKB-KW"/>
</dbReference>
<dbReference type="InterPro" id="IPR018490">
    <property type="entry name" value="cNMP-bd_dom_sf"/>
</dbReference>
<sequence>MKNNINMFDQFPGLGEEAKIAFEKELDSLLVDKGGLLEQEGKVCDHLYFIIEGSARSFYRKENKDITVSFSLEGEFLTAMHSFISRKPSYENIEAMEKTKVARIKYESLLKLFEKHHDLERTYRLILERYYVSLEEQLIFSKFKSARDRYLDLMDYRPKIIQRASVGQIATYLDMSIETLSRIRGKI</sequence>
<evidence type="ECO:0000313" key="2">
    <source>
        <dbReference type="EMBL" id="SDA85810.1"/>
    </source>
</evidence>
<feature type="domain" description="Cyclic nucleotide-binding" evidence="1">
    <location>
        <begin position="10"/>
        <end position="121"/>
    </location>
</feature>
<reference evidence="3" key="1">
    <citation type="submission" date="2016-10" db="EMBL/GenBank/DDBJ databases">
        <authorList>
            <person name="Varghese N."/>
            <person name="Submissions S."/>
        </authorList>
    </citation>
    <scope>NUCLEOTIDE SEQUENCE [LARGE SCALE GENOMIC DNA]</scope>
    <source>
        <strain evidence="3">DSM 22703</strain>
    </source>
</reference>
<gene>
    <name evidence="2" type="ORF">SAMN03080617_02822</name>
</gene>
<organism evidence="2 3">
    <name type="scientific">Algoriphagus alkaliphilus</name>
    <dbReference type="NCBI Taxonomy" id="279824"/>
    <lineage>
        <taxon>Bacteria</taxon>
        <taxon>Pseudomonadati</taxon>
        <taxon>Bacteroidota</taxon>
        <taxon>Cytophagia</taxon>
        <taxon>Cytophagales</taxon>
        <taxon>Cyclobacteriaceae</taxon>
        <taxon>Algoriphagus</taxon>
    </lineage>
</organism>
<protein>
    <submittedName>
        <fullName evidence="2">cAMP-binding domain of CRP or a regulatory subunit of cAMP-dependent protein kinases</fullName>
    </submittedName>
</protein>
<dbReference type="AlphaFoldDB" id="A0A1G5YU98"/>
<name>A0A1G5YU98_9BACT</name>
<keyword evidence="2" id="KW-0418">Kinase</keyword>
<accession>A0A1G5YU98</accession>
<dbReference type="InterPro" id="IPR000595">
    <property type="entry name" value="cNMP-bd_dom"/>
</dbReference>
<dbReference type="EMBL" id="FMXE01000020">
    <property type="protein sequence ID" value="SDA85810.1"/>
    <property type="molecule type" value="Genomic_DNA"/>
</dbReference>
<dbReference type="PROSITE" id="PS50042">
    <property type="entry name" value="CNMP_BINDING_3"/>
    <property type="match status" value="1"/>
</dbReference>
<dbReference type="CDD" id="cd00038">
    <property type="entry name" value="CAP_ED"/>
    <property type="match status" value="1"/>
</dbReference>
<dbReference type="Proteomes" id="UP000198756">
    <property type="component" value="Unassembled WGS sequence"/>
</dbReference>
<evidence type="ECO:0000259" key="1">
    <source>
        <dbReference type="PROSITE" id="PS50042"/>
    </source>
</evidence>
<dbReference type="STRING" id="279824.SAMN03080617_02822"/>